<keyword evidence="10" id="KW-0675">Receptor</keyword>
<evidence type="ECO:0000256" key="19">
    <source>
        <dbReference type="SAM" id="MobiDB-lite"/>
    </source>
</evidence>
<evidence type="ECO:0000256" key="15">
    <source>
        <dbReference type="ARBA" id="ARBA00076047"/>
    </source>
</evidence>
<dbReference type="GO" id="GO:0045582">
    <property type="term" value="P:positive regulation of T cell differentiation"/>
    <property type="evidence" value="ECO:0007669"/>
    <property type="project" value="InterPro"/>
</dbReference>
<comment type="caution">
    <text evidence="18">Lacks conserved residue(s) required for the propagation of feature annotation.</text>
</comment>
<dbReference type="GO" id="GO:0160162">
    <property type="term" value="P:CD27 signaling pathway"/>
    <property type="evidence" value="ECO:0007669"/>
    <property type="project" value="UniProtKB-ARBA"/>
</dbReference>
<dbReference type="CDD" id="cd13408">
    <property type="entry name" value="TNFRSF7"/>
    <property type="match status" value="1"/>
</dbReference>
<evidence type="ECO:0000256" key="7">
    <source>
        <dbReference type="ARBA" id="ARBA00022989"/>
    </source>
</evidence>
<evidence type="ECO:0000256" key="9">
    <source>
        <dbReference type="ARBA" id="ARBA00023157"/>
    </source>
</evidence>
<dbReference type="InterPro" id="IPR022328">
    <property type="entry name" value="TNFR_7"/>
</dbReference>
<reference evidence="22" key="2">
    <citation type="submission" date="2025-08" db="UniProtKB">
        <authorList>
            <consortium name="Ensembl"/>
        </authorList>
    </citation>
    <scope>IDENTIFICATION</scope>
</reference>
<gene>
    <name evidence="22" type="primary">CD27</name>
</gene>
<dbReference type="GO" id="GO:0006915">
    <property type="term" value="P:apoptotic process"/>
    <property type="evidence" value="ECO:0007669"/>
    <property type="project" value="UniProtKB-KW"/>
</dbReference>
<proteinExistence type="predicted"/>
<comment type="subunit">
    <text evidence="13">Homodimer. Interacts with SIVA1; may play a role in apoptosis through association with SIVA1. Interacts with TRAF2. Interacts ith PTPN6.</text>
</comment>
<dbReference type="InterPro" id="IPR053126">
    <property type="entry name" value="CD27_receptor"/>
</dbReference>
<keyword evidence="23" id="KW-1185">Reference proteome</keyword>
<dbReference type="AlphaFoldDB" id="A0A9L0I8W0"/>
<feature type="region of interest" description="Disordered" evidence="19">
    <location>
        <begin position="67"/>
        <end position="87"/>
    </location>
</feature>
<evidence type="ECO:0000256" key="16">
    <source>
        <dbReference type="ARBA" id="ARBA00080386"/>
    </source>
</evidence>
<keyword evidence="2" id="KW-1003">Cell membrane</keyword>
<dbReference type="SUPFAM" id="SSF57586">
    <property type="entry name" value="TNF receptor-like"/>
    <property type="match status" value="2"/>
</dbReference>
<feature type="repeat" description="TNFR-Cys" evidence="18">
    <location>
        <begin position="174"/>
        <end position="214"/>
    </location>
</feature>
<dbReference type="GO" id="GO:0009897">
    <property type="term" value="C:external side of plasma membrane"/>
    <property type="evidence" value="ECO:0007669"/>
    <property type="project" value="TreeGrafter"/>
</dbReference>
<protein>
    <recommendedName>
        <fullName evidence="14">CD27 antigen</fullName>
    </recommendedName>
    <alternativeName>
        <fullName evidence="17">CD27L receptor</fullName>
    </alternativeName>
    <alternativeName>
        <fullName evidence="15">T-cell activation antigen CD27</fullName>
    </alternativeName>
    <alternativeName>
        <fullName evidence="16">Tumor necrosis factor receptor superfamily member 7</fullName>
    </alternativeName>
</protein>
<evidence type="ECO:0000256" key="18">
    <source>
        <dbReference type="PROSITE-ProRule" id="PRU00206"/>
    </source>
</evidence>
<evidence type="ECO:0000256" key="5">
    <source>
        <dbReference type="ARBA" id="ARBA00022729"/>
    </source>
</evidence>
<dbReference type="PANTHER" id="PTHR47496">
    <property type="entry name" value="CD27"/>
    <property type="match status" value="1"/>
</dbReference>
<reference evidence="22 23" key="1">
    <citation type="journal article" date="2020" name="Nat. Commun.">
        <title>Donkey genomes provide new insights into domestication and selection for coat color.</title>
        <authorList>
            <person name="Wang"/>
            <person name="C."/>
            <person name="Li"/>
            <person name="H."/>
            <person name="Guo"/>
            <person name="Y."/>
            <person name="Huang"/>
            <person name="J."/>
            <person name="Sun"/>
            <person name="Y."/>
            <person name="Min"/>
            <person name="J."/>
            <person name="Wang"/>
            <person name="J."/>
            <person name="Fang"/>
            <person name="X."/>
            <person name="Zhao"/>
            <person name="Z."/>
            <person name="Wang"/>
            <person name="S."/>
            <person name="Zhang"/>
            <person name="Y."/>
            <person name="Liu"/>
            <person name="Q."/>
            <person name="Jiang"/>
            <person name="Q."/>
            <person name="Wang"/>
            <person name="X."/>
            <person name="Guo"/>
            <person name="Y."/>
            <person name="Yang"/>
            <person name="C."/>
            <person name="Wang"/>
            <person name="Y."/>
            <person name="Tian"/>
            <person name="F."/>
            <person name="Zhuang"/>
            <person name="G."/>
            <person name="Fan"/>
            <person name="Y."/>
            <person name="Gao"/>
            <person name="Q."/>
            <person name="Li"/>
            <person name="Y."/>
            <person name="Ju"/>
            <person name="Z."/>
            <person name="Li"/>
            <person name="J."/>
            <person name="Li"/>
            <person name="R."/>
            <person name="Hou"/>
            <person name="M."/>
            <person name="Yang"/>
            <person name="G."/>
            <person name="Liu"/>
            <person name="G."/>
            <person name="Liu"/>
            <person name="W."/>
            <person name="Guo"/>
            <person name="J."/>
            <person name="Pan"/>
            <person name="S."/>
            <person name="Fan"/>
            <person name="G."/>
            <person name="Zhang"/>
            <person name="W."/>
            <person name="Zhang"/>
            <person name="R."/>
            <person name="Yu"/>
            <person name="J."/>
            <person name="Zhang"/>
            <person name="X."/>
            <person name="Yin"/>
            <person name="Q."/>
            <person name="Ji"/>
            <person name="C."/>
            <person name="Jin"/>
            <person name="Y."/>
            <person name="Yue"/>
            <person name="G."/>
            <person name="Liu"/>
            <person name="M."/>
            <person name="Xu"/>
            <person name="J."/>
            <person name="Liu"/>
            <person name="S."/>
            <person name="Jordana"/>
            <person name="J."/>
            <person name="Noce"/>
            <person name="A."/>
            <person name="Amills"/>
            <person name="M."/>
            <person name="Wu"/>
            <person name="D.D."/>
            <person name="Li"/>
            <person name="S."/>
            <person name="Zhou"/>
            <person name="X. and Zhong"/>
            <person name="J."/>
        </authorList>
    </citation>
    <scope>NUCLEOTIDE SEQUENCE [LARGE SCALE GENOMIC DNA]</scope>
</reference>
<feature type="compositionally biased region" description="Basic and acidic residues" evidence="19">
    <location>
        <begin position="286"/>
        <end position="310"/>
    </location>
</feature>
<keyword evidence="4" id="KW-0053">Apoptosis</keyword>
<dbReference type="Ensembl" id="ENSEAST00005075126.1">
    <property type="protein sequence ID" value="ENSEASP00005037027.1"/>
    <property type="gene ID" value="ENSEASG00005036568.1"/>
</dbReference>
<evidence type="ECO:0000256" key="10">
    <source>
        <dbReference type="ARBA" id="ARBA00023170"/>
    </source>
</evidence>
<comment type="subcellular location">
    <subcellularLocation>
        <location evidence="1">Cell membrane</location>
        <topology evidence="1">Single-pass type I membrane protein</topology>
    </subcellularLocation>
</comment>
<dbReference type="PROSITE" id="PS50050">
    <property type="entry name" value="TNFR_NGFR_2"/>
    <property type="match status" value="1"/>
</dbReference>
<evidence type="ECO:0000256" key="17">
    <source>
        <dbReference type="ARBA" id="ARBA00081747"/>
    </source>
</evidence>
<dbReference type="PANTHER" id="PTHR47496:SF1">
    <property type="entry name" value="CD27 ANTIGEN"/>
    <property type="match status" value="1"/>
</dbReference>
<dbReference type="GO" id="GO:0004888">
    <property type="term" value="F:transmembrane signaling receptor activity"/>
    <property type="evidence" value="ECO:0007669"/>
    <property type="project" value="InterPro"/>
</dbReference>
<evidence type="ECO:0000313" key="22">
    <source>
        <dbReference type="Ensembl" id="ENSEASP00005037027.1"/>
    </source>
</evidence>
<dbReference type="InterPro" id="IPR001368">
    <property type="entry name" value="TNFR/NGFR_Cys_rich_reg"/>
</dbReference>
<dbReference type="FunFam" id="2.10.50.10:FF:000033">
    <property type="entry name" value="CD27 molecule"/>
    <property type="match status" value="1"/>
</dbReference>
<sequence>MGTRETGRGEAGALEGALQRAAGLLKSLPFSTLPDTQHPAHGKGGGDGGCCCEKKTATTEFQLPSKFGLPPAAAAQEERRRSTSTQVGRCPLHRPAVSTQSTGRAPWAGAMARPPPCWLWVLGTLAGLSATPAPKSCPEKHYWARGELCCPMCEPGTFLKDDCDRYGRITQCHSCISGVSFSPDYHARPHCESCRHCNSGLLIRNCTLTANTECGCPKGWQCKDKECTECDPPANPSLTPRPSQAPGPQPTHLPYAKKMPEARTVRHVQTLADFRQLPAPALSTHWPREFSPRSPLPERRHTGESRREASQKAPRAQRSLCSTDCIRIFVIFSGMFLAFTMVGALFLHQQRKYGLNKGESPAVAEPGPYSCPREEEGSAFPIQEDYRKPEPASYP</sequence>
<dbReference type="InterPro" id="IPR034000">
    <property type="entry name" value="TNFRSF7_N"/>
</dbReference>
<evidence type="ECO:0000256" key="1">
    <source>
        <dbReference type="ARBA" id="ARBA00004251"/>
    </source>
</evidence>
<keyword evidence="6" id="KW-0677">Repeat</keyword>
<keyword evidence="11" id="KW-0325">Glycoprotein</keyword>
<evidence type="ECO:0000256" key="4">
    <source>
        <dbReference type="ARBA" id="ARBA00022703"/>
    </source>
</evidence>
<reference evidence="22" key="3">
    <citation type="submission" date="2025-09" db="UniProtKB">
        <authorList>
            <consortium name="Ensembl"/>
        </authorList>
    </citation>
    <scope>IDENTIFICATION</scope>
</reference>
<feature type="region of interest" description="Disordered" evidence="19">
    <location>
        <begin position="357"/>
        <end position="395"/>
    </location>
</feature>
<keyword evidence="3 20" id="KW-0812">Transmembrane</keyword>
<evidence type="ECO:0000313" key="23">
    <source>
        <dbReference type="Proteomes" id="UP000694387"/>
    </source>
</evidence>
<keyword evidence="9" id="KW-1015">Disulfide bond</keyword>
<dbReference type="Gene3D" id="2.10.50.10">
    <property type="entry name" value="Tumor Necrosis Factor Receptor, subunit A, domain 2"/>
    <property type="match status" value="1"/>
</dbReference>
<feature type="transmembrane region" description="Helical" evidence="20">
    <location>
        <begin position="326"/>
        <end position="347"/>
    </location>
</feature>
<evidence type="ECO:0000256" key="12">
    <source>
        <dbReference type="ARBA" id="ARBA00058746"/>
    </source>
</evidence>
<evidence type="ECO:0000256" key="3">
    <source>
        <dbReference type="ARBA" id="ARBA00022692"/>
    </source>
</evidence>
<evidence type="ECO:0000256" key="2">
    <source>
        <dbReference type="ARBA" id="ARBA00022475"/>
    </source>
</evidence>
<dbReference type="GO" id="GO:0045579">
    <property type="term" value="P:positive regulation of B cell differentiation"/>
    <property type="evidence" value="ECO:0007669"/>
    <property type="project" value="InterPro"/>
</dbReference>
<feature type="domain" description="TNFR-Cys" evidence="21">
    <location>
        <begin position="174"/>
        <end position="214"/>
    </location>
</feature>
<evidence type="ECO:0000256" key="13">
    <source>
        <dbReference type="ARBA" id="ARBA00065929"/>
    </source>
</evidence>
<evidence type="ECO:0000256" key="6">
    <source>
        <dbReference type="ARBA" id="ARBA00022737"/>
    </source>
</evidence>
<dbReference type="PRINTS" id="PR01960">
    <property type="entry name" value="TNFACTORR7"/>
</dbReference>
<dbReference type="GO" id="GO:0043066">
    <property type="term" value="P:negative regulation of apoptotic process"/>
    <property type="evidence" value="ECO:0007669"/>
    <property type="project" value="InterPro"/>
</dbReference>
<keyword evidence="5" id="KW-0732">Signal</keyword>
<evidence type="ECO:0000256" key="8">
    <source>
        <dbReference type="ARBA" id="ARBA00023136"/>
    </source>
</evidence>
<evidence type="ECO:0000256" key="20">
    <source>
        <dbReference type="SAM" id="Phobius"/>
    </source>
</evidence>
<evidence type="ECO:0000256" key="11">
    <source>
        <dbReference type="ARBA" id="ARBA00023180"/>
    </source>
</evidence>
<evidence type="ECO:0000259" key="21">
    <source>
        <dbReference type="PROSITE" id="PS50050"/>
    </source>
</evidence>
<feature type="region of interest" description="Disordered" evidence="19">
    <location>
        <begin position="283"/>
        <end position="316"/>
    </location>
</feature>
<evidence type="ECO:0000256" key="14">
    <source>
        <dbReference type="ARBA" id="ARBA00073748"/>
    </source>
</evidence>
<feature type="compositionally biased region" description="Basic and acidic residues" evidence="19">
    <location>
        <begin position="384"/>
        <end position="395"/>
    </location>
</feature>
<comment type="function">
    <text evidence="12">Costimulatory immune-checkpoint receptor expressed at the surface of T-cells, NK-cells and B-cells which binds to and is activated by its ligand CD70/CD27L expressed by B-cells. The CD70-CD27 signaling pathway mediates antigen-specific T-cell activation and expansion which in turn provides immune surveillance of B-cells. Mechanistically, CD70 ligation activates the TRAF2-PTPN6 axis that subsequently inhibits LCK phosphorylation to promote phenotypic and transcriptional adaptations of T-cell memory. In addition, activation by CD70 on early progenitor cells provides a negative feedback signal to leukocyte differentiation during immune activation and thus modulates hematopoiesis. Negatively regulates the function of Th2 lymphocytes in the adipose tissue.</text>
</comment>
<dbReference type="SMART" id="SM00208">
    <property type="entry name" value="TNFR"/>
    <property type="match status" value="2"/>
</dbReference>
<keyword evidence="7 20" id="KW-1133">Transmembrane helix</keyword>
<accession>A0A9L0I8W0</accession>
<keyword evidence="8 20" id="KW-0472">Membrane</keyword>
<dbReference type="Proteomes" id="UP000694387">
    <property type="component" value="Chromosome 22"/>
</dbReference>
<dbReference type="GeneTree" id="ENSGT00510000049297"/>
<organism evidence="22 23">
    <name type="scientific">Equus asinus</name>
    <name type="common">Donkey</name>
    <name type="synonym">Equus africanus asinus</name>
    <dbReference type="NCBI Taxonomy" id="9793"/>
    <lineage>
        <taxon>Eukaryota</taxon>
        <taxon>Metazoa</taxon>
        <taxon>Chordata</taxon>
        <taxon>Craniata</taxon>
        <taxon>Vertebrata</taxon>
        <taxon>Euteleostomi</taxon>
        <taxon>Mammalia</taxon>
        <taxon>Eutheria</taxon>
        <taxon>Laurasiatheria</taxon>
        <taxon>Perissodactyla</taxon>
        <taxon>Equidae</taxon>
        <taxon>Equus</taxon>
    </lineage>
</organism>
<name>A0A9L0I8W0_EQUAS</name>